<protein>
    <submittedName>
        <fullName evidence="1">Uncharacterized protein</fullName>
    </submittedName>
</protein>
<accession>A0AAV4Q4A0</accession>
<sequence length="298" mass="34827">MVLINLSKCSMDELLLLQLVDKTYTDFEATVAISVWHIGIACREMFQAIFSRHSAELLDKTENLLLFTMTRCLRLSTENPTYLHFLLVCAFLEELLCFYLPLRRCYRAVELNTACLYAIIKRKFHPSLTRDLEGLYAYCREREGFRLDSRDDSLAYELSSEVVDLIERCDDVPEDSFQFTQEEMGCGFFEFSHIVFDSSSSEGEPESGIEEKRLSYREFIKKTQLPYLQFPASARPPRSSPRFRTRVRTEHKLVTCKRPEVDEDDIYAPCVYYDRFKKGKNGFVCAFCQTRCFLFLLG</sequence>
<dbReference type="Proteomes" id="UP001054837">
    <property type="component" value="Unassembled WGS sequence"/>
</dbReference>
<proteinExistence type="predicted"/>
<comment type="caution">
    <text evidence="1">The sequence shown here is derived from an EMBL/GenBank/DDBJ whole genome shotgun (WGS) entry which is preliminary data.</text>
</comment>
<dbReference type="AlphaFoldDB" id="A0AAV4Q4A0"/>
<keyword evidence="2" id="KW-1185">Reference proteome</keyword>
<evidence type="ECO:0000313" key="1">
    <source>
        <dbReference type="EMBL" id="GIY02951.1"/>
    </source>
</evidence>
<gene>
    <name evidence="1" type="ORF">CDAR_407401</name>
</gene>
<organism evidence="1 2">
    <name type="scientific">Caerostris darwini</name>
    <dbReference type="NCBI Taxonomy" id="1538125"/>
    <lineage>
        <taxon>Eukaryota</taxon>
        <taxon>Metazoa</taxon>
        <taxon>Ecdysozoa</taxon>
        <taxon>Arthropoda</taxon>
        <taxon>Chelicerata</taxon>
        <taxon>Arachnida</taxon>
        <taxon>Araneae</taxon>
        <taxon>Araneomorphae</taxon>
        <taxon>Entelegynae</taxon>
        <taxon>Araneoidea</taxon>
        <taxon>Araneidae</taxon>
        <taxon>Caerostris</taxon>
    </lineage>
</organism>
<name>A0AAV4Q4A0_9ARAC</name>
<evidence type="ECO:0000313" key="2">
    <source>
        <dbReference type="Proteomes" id="UP001054837"/>
    </source>
</evidence>
<dbReference type="EMBL" id="BPLQ01003766">
    <property type="protein sequence ID" value="GIY02951.1"/>
    <property type="molecule type" value="Genomic_DNA"/>
</dbReference>
<reference evidence="1 2" key="1">
    <citation type="submission" date="2021-06" db="EMBL/GenBank/DDBJ databases">
        <title>Caerostris darwini draft genome.</title>
        <authorList>
            <person name="Kono N."/>
            <person name="Arakawa K."/>
        </authorList>
    </citation>
    <scope>NUCLEOTIDE SEQUENCE [LARGE SCALE GENOMIC DNA]</scope>
</reference>